<keyword evidence="3" id="KW-0285">Flavoprotein</keyword>
<dbReference type="InterPro" id="IPR006094">
    <property type="entry name" value="Oxid_FAD_bind_N"/>
</dbReference>
<dbReference type="Gene3D" id="3.30.70.2740">
    <property type="match status" value="1"/>
</dbReference>
<dbReference type="AlphaFoldDB" id="A0A832MIW4"/>
<sequence>MTFTADDLAELRALLGDDGVLDSEAARFTYEADALTLERALPDVVVLPRSTDEVAALVRWAAARGVPVTPRGAGTGLAGGATPERGGIVLSLNRMDRVLRVDAARLLAWVQPGLVNLHLSAAVAPHGLVFAPDPASQQVSTVGGNVATNAGGPHCLKYGVTFNHVRAATVVLADGAVVTLGGEACDGPASDLLAVVVGSEGTLGIVTEICVRLLPRAEAVKTMLFDYATLGAACRTVSAAIAAGIVPAAMEIMDVHTVAMVEAWLGLGLPTDAGAVLLIEVDGPAAGLDAQAETIARLAHEHGARSARVARDEAERLALWRGRKSAFGAYGRSRSGFYIMDGVVPRSRLAEAMEGITAICAERGLACGHVFHAGDGNFHPHVLFDAEDAAQQARALEASHEILRLCIRMGGTISGEHGVGIEKRPMMAELYAAEDLALMTAVRAAFDPAQRLNPCKIYPGGAGCGEGRAHGRPPAQLGGARAGEGGEGPWI</sequence>
<dbReference type="Gene3D" id="3.30.43.10">
    <property type="entry name" value="Uridine Diphospho-n-acetylenolpyruvylglucosamine Reductase, domain 2"/>
    <property type="match status" value="1"/>
</dbReference>
<dbReference type="PANTHER" id="PTHR42934:SF1">
    <property type="entry name" value="GLYCOLATE OXIDASE SUBUNIT GLCD"/>
    <property type="match status" value="1"/>
</dbReference>
<dbReference type="EMBL" id="DSQF01000004">
    <property type="protein sequence ID" value="HGZ42305.1"/>
    <property type="molecule type" value="Genomic_DNA"/>
</dbReference>
<dbReference type="SUPFAM" id="SSF56176">
    <property type="entry name" value="FAD-binding/transporter-associated domain-like"/>
    <property type="match status" value="1"/>
</dbReference>
<accession>A0A832MIW4</accession>
<feature type="region of interest" description="Disordered" evidence="6">
    <location>
        <begin position="469"/>
        <end position="491"/>
    </location>
</feature>
<dbReference type="GO" id="GO:0071949">
    <property type="term" value="F:FAD binding"/>
    <property type="evidence" value="ECO:0007669"/>
    <property type="project" value="InterPro"/>
</dbReference>
<protein>
    <submittedName>
        <fullName evidence="8">FAD-binding protein</fullName>
    </submittedName>
</protein>
<feature type="compositionally biased region" description="Gly residues" evidence="6">
    <location>
        <begin position="480"/>
        <end position="491"/>
    </location>
</feature>
<keyword evidence="5" id="KW-0560">Oxidoreductase</keyword>
<gene>
    <name evidence="8" type="ORF">ENR23_02570</name>
</gene>
<evidence type="ECO:0000256" key="6">
    <source>
        <dbReference type="SAM" id="MobiDB-lite"/>
    </source>
</evidence>
<dbReference type="InterPro" id="IPR016167">
    <property type="entry name" value="FAD-bd_PCMH_sub1"/>
</dbReference>
<comment type="cofactor">
    <cofactor evidence="1">
        <name>FAD</name>
        <dbReference type="ChEBI" id="CHEBI:57692"/>
    </cofactor>
</comment>
<dbReference type="InterPro" id="IPR036318">
    <property type="entry name" value="FAD-bd_PCMH-like_sf"/>
</dbReference>
<evidence type="ECO:0000256" key="2">
    <source>
        <dbReference type="ARBA" id="ARBA00008000"/>
    </source>
</evidence>
<dbReference type="SUPFAM" id="SSF55103">
    <property type="entry name" value="FAD-linked oxidases, C-terminal domain"/>
    <property type="match status" value="1"/>
</dbReference>
<feature type="domain" description="FAD-binding PCMH-type" evidence="7">
    <location>
        <begin position="38"/>
        <end position="216"/>
    </location>
</feature>
<reference evidence="8" key="1">
    <citation type="journal article" date="2020" name="mSystems">
        <title>Genome- and Community-Level Interaction Insights into Carbon Utilization and Element Cycling Functions of Hydrothermarchaeota in Hydrothermal Sediment.</title>
        <authorList>
            <person name="Zhou Z."/>
            <person name="Liu Y."/>
            <person name="Xu W."/>
            <person name="Pan J."/>
            <person name="Luo Z.H."/>
            <person name="Li M."/>
        </authorList>
    </citation>
    <scope>NUCLEOTIDE SEQUENCE [LARGE SCALE GENOMIC DNA]</scope>
    <source>
        <strain evidence="8">SpSt-381</strain>
    </source>
</reference>
<dbReference type="InterPro" id="IPR051914">
    <property type="entry name" value="FAD-linked_OxidoTrans_Type4"/>
</dbReference>
<organism evidence="8">
    <name type="scientific">Eiseniibacteriota bacterium</name>
    <dbReference type="NCBI Taxonomy" id="2212470"/>
    <lineage>
        <taxon>Bacteria</taxon>
        <taxon>Candidatus Eiseniibacteriota</taxon>
    </lineage>
</organism>
<dbReference type="Pfam" id="PF02913">
    <property type="entry name" value="FAD-oxidase_C"/>
    <property type="match status" value="1"/>
</dbReference>
<evidence type="ECO:0000256" key="4">
    <source>
        <dbReference type="ARBA" id="ARBA00022827"/>
    </source>
</evidence>
<evidence type="ECO:0000313" key="8">
    <source>
        <dbReference type="EMBL" id="HGZ42305.1"/>
    </source>
</evidence>
<evidence type="ECO:0000256" key="3">
    <source>
        <dbReference type="ARBA" id="ARBA00022630"/>
    </source>
</evidence>
<dbReference type="Gene3D" id="3.30.465.10">
    <property type="match status" value="1"/>
</dbReference>
<comment type="similarity">
    <text evidence="2">Belongs to the FAD-binding oxidoreductase/transferase type 4 family.</text>
</comment>
<keyword evidence="4" id="KW-0274">FAD</keyword>
<name>A0A832MIW4_UNCEI</name>
<dbReference type="Gene3D" id="1.10.45.10">
    <property type="entry name" value="Vanillyl-alcohol Oxidase, Chain A, domain 4"/>
    <property type="match status" value="1"/>
</dbReference>
<dbReference type="GO" id="GO:0016491">
    <property type="term" value="F:oxidoreductase activity"/>
    <property type="evidence" value="ECO:0007669"/>
    <property type="project" value="UniProtKB-KW"/>
</dbReference>
<dbReference type="Pfam" id="PF01565">
    <property type="entry name" value="FAD_binding_4"/>
    <property type="match status" value="1"/>
</dbReference>
<dbReference type="InterPro" id="IPR016171">
    <property type="entry name" value="Vanillyl_alc_oxidase_C-sub2"/>
</dbReference>
<dbReference type="InterPro" id="IPR016166">
    <property type="entry name" value="FAD-bd_PCMH"/>
</dbReference>
<dbReference type="InterPro" id="IPR016164">
    <property type="entry name" value="FAD-linked_Oxase-like_C"/>
</dbReference>
<dbReference type="FunFam" id="3.30.70.2740:FF:000001">
    <property type="entry name" value="D-lactate dehydrogenase mitochondrial"/>
    <property type="match status" value="1"/>
</dbReference>
<comment type="caution">
    <text evidence="8">The sequence shown here is derived from an EMBL/GenBank/DDBJ whole genome shotgun (WGS) entry which is preliminary data.</text>
</comment>
<dbReference type="PROSITE" id="PS51387">
    <property type="entry name" value="FAD_PCMH"/>
    <property type="match status" value="1"/>
</dbReference>
<proteinExistence type="inferred from homology"/>
<dbReference type="InterPro" id="IPR016169">
    <property type="entry name" value="FAD-bd_PCMH_sub2"/>
</dbReference>
<dbReference type="InterPro" id="IPR004113">
    <property type="entry name" value="FAD-bd_oxidored_4_C"/>
</dbReference>
<evidence type="ECO:0000256" key="5">
    <source>
        <dbReference type="ARBA" id="ARBA00023002"/>
    </source>
</evidence>
<evidence type="ECO:0000256" key="1">
    <source>
        <dbReference type="ARBA" id="ARBA00001974"/>
    </source>
</evidence>
<dbReference type="PANTHER" id="PTHR42934">
    <property type="entry name" value="GLYCOLATE OXIDASE SUBUNIT GLCD"/>
    <property type="match status" value="1"/>
</dbReference>
<evidence type="ECO:0000259" key="7">
    <source>
        <dbReference type="PROSITE" id="PS51387"/>
    </source>
</evidence>
<dbReference type="Gene3D" id="3.30.70.2190">
    <property type="match status" value="1"/>
</dbReference>